<gene>
    <name evidence="2" type="ORF">D9V42_01405</name>
</gene>
<dbReference type="EMBL" id="RCVN01000001">
    <property type="protein sequence ID" value="RMI86478.1"/>
    <property type="molecule type" value="Genomic_DNA"/>
</dbReference>
<keyword evidence="3" id="KW-1185">Reference proteome</keyword>
<evidence type="ECO:0000313" key="3">
    <source>
        <dbReference type="Proteomes" id="UP000269505"/>
    </source>
</evidence>
<protein>
    <submittedName>
        <fullName evidence="2">Phage tail protein</fullName>
    </submittedName>
</protein>
<organism evidence="2 3">
    <name type="scientific">Staphylococcus pseudoxylosus</name>
    <dbReference type="NCBI Taxonomy" id="2282419"/>
    <lineage>
        <taxon>Bacteria</taxon>
        <taxon>Bacillati</taxon>
        <taxon>Bacillota</taxon>
        <taxon>Bacilli</taxon>
        <taxon>Bacillales</taxon>
        <taxon>Staphylococcaceae</taxon>
        <taxon>Staphylococcus</taxon>
    </lineage>
</organism>
<reference evidence="2 3" key="1">
    <citation type="submission" date="2018-10" db="EMBL/GenBank/DDBJ databases">
        <title>Staphylococcus pseudoxylosus sp. nov., isolated from bovine mastitis.</title>
        <authorList>
            <person name="Macfadyen A.C."/>
            <person name="Leroy S."/>
            <person name="Harrison E.M."/>
            <person name="Parkhill J."/>
            <person name="Holmes M.A."/>
            <person name="Paterson G.K."/>
        </authorList>
    </citation>
    <scope>NUCLEOTIDE SEQUENCE [LARGE SCALE GENOMIC DNA]</scope>
    <source>
        <strain evidence="2 3">S04009</strain>
    </source>
</reference>
<feature type="region of interest" description="Disordered" evidence="1">
    <location>
        <begin position="195"/>
        <end position="216"/>
    </location>
</feature>
<dbReference type="InterPro" id="IPR006490">
    <property type="entry name" value="Maj_tail_phi13"/>
</dbReference>
<name>A0AAQ0MM35_9STAP</name>
<proteinExistence type="predicted"/>
<evidence type="ECO:0000313" key="2">
    <source>
        <dbReference type="EMBL" id="RMI86478.1"/>
    </source>
</evidence>
<evidence type="ECO:0000256" key="1">
    <source>
        <dbReference type="SAM" id="MobiDB-lite"/>
    </source>
</evidence>
<comment type="caution">
    <text evidence="2">The sequence shown here is derived from an EMBL/GenBank/DDBJ whole genome shotgun (WGS) entry which is preliminary data.</text>
</comment>
<sequence>MAIKKASLPKSYINIKDLGFALLETEENGETKYTNVIQTRGLQEISVETGGELQNAYADGTIIESGNTDGEGSISLTMHAFPKEIRELLFNEVYDKNGVFKEVKGKQNNSVAVWFKRERRDGHYTLVGLTKVMFSDPAIEGSTAEDEWEFSQEEVEGTAMHRLNDEVRKIMFQSDIKGASEDKFFDDLLKGAYNEAEEVPSNGNEGSDNSDEPAEA</sequence>
<accession>A0AAQ0MM35</accession>
<dbReference type="RefSeq" id="WP_122062619.1">
    <property type="nucleotide sequence ID" value="NZ_JAHCSS010000003.1"/>
</dbReference>
<dbReference type="Proteomes" id="UP000269505">
    <property type="component" value="Unassembled WGS sequence"/>
</dbReference>
<dbReference type="AlphaFoldDB" id="A0AAQ0MM35"/>
<dbReference type="NCBIfam" id="TIGR01603">
    <property type="entry name" value="maj_tail_phi13"/>
    <property type="match status" value="1"/>
</dbReference>